<reference evidence="7 8" key="1">
    <citation type="journal article" date="2023" name="Hortic Res">
        <title>Pangenome of water caltrop reveals structural variations and asymmetric subgenome divergence after allopolyploidization.</title>
        <authorList>
            <person name="Zhang X."/>
            <person name="Chen Y."/>
            <person name="Wang L."/>
            <person name="Yuan Y."/>
            <person name="Fang M."/>
            <person name="Shi L."/>
            <person name="Lu R."/>
            <person name="Comes H.P."/>
            <person name="Ma Y."/>
            <person name="Chen Y."/>
            <person name="Huang G."/>
            <person name="Zhou Y."/>
            <person name="Zheng Z."/>
            <person name="Qiu Y."/>
        </authorList>
    </citation>
    <scope>NUCLEOTIDE SEQUENCE [LARGE SCALE GENOMIC DNA]</scope>
    <source>
        <tissue evidence="7">Roots</tissue>
    </source>
</reference>
<dbReference type="SUPFAM" id="SSF51735">
    <property type="entry name" value="NAD(P)-binding Rossmann-fold domains"/>
    <property type="match status" value="1"/>
</dbReference>
<dbReference type="AlphaFoldDB" id="A0AAN7KB07"/>
<keyword evidence="4" id="KW-0521">NADP</keyword>
<keyword evidence="3 4" id="KW-0443">Lipid metabolism</keyword>
<evidence type="ECO:0000259" key="6">
    <source>
        <dbReference type="Pfam" id="PF07993"/>
    </source>
</evidence>
<comment type="catalytic activity">
    <reaction evidence="4">
        <text>a long-chain fatty acyl-CoA + 2 NADPH + 2 H(+) = a long-chain primary fatty alcohol + 2 NADP(+) + CoA</text>
        <dbReference type="Rhea" id="RHEA:52716"/>
        <dbReference type="ChEBI" id="CHEBI:15378"/>
        <dbReference type="ChEBI" id="CHEBI:57287"/>
        <dbReference type="ChEBI" id="CHEBI:57783"/>
        <dbReference type="ChEBI" id="CHEBI:58349"/>
        <dbReference type="ChEBI" id="CHEBI:77396"/>
        <dbReference type="ChEBI" id="CHEBI:83139"/>
        <dbReference type="EC" id="1.2.1.84"/>
    </reaction>
</comment>
<protein>
    <recommendedName>
        <fullName evidence="4">Fatty acyl-CoA reductase</fullName>
        <ecNumber evidence="4">1.2.1.84</ecNumber>
    </recommendedName>
</protein>
<dbReference type="EC" id="1.2.1.84" evidence="4"/>
<accession>A0AAN7KB07</accession>
<keyword evidence="4" id="KW-0560">Oxidoreductase</keyword>
<evidence type="ECO:0000256" key="3">
    <source>
        <dbReference type="ARBA" id="ARBA00023098"/>
    </source>
</evidence>
<organism evidence="7 8">
    <name type="scientific">Trapa incisa</name>
    <dbReference type="NCBI Taxonomy" id="236973"/>
    <lineage>
        <taxon>Eukaryota</taxon>
        <taxon>Viridiplantae</taxon>
        <taxon>Streptophyta</taxon>
        <taxon>Embryophyta</taxon>
        <taxon>Tracheophyta</taxon>
        <taxon>Spermatophyta</taxon>
        <taxon>Magnoliopsida</taxon>
        <taxon>eudicotyledons</taxon>
        <taxon>Gunneridae</taxon>
        <taxon>Pentapetalae</taxon>
        <taxon>rosids</taxon>
        <taxon>malvids</taxon>
        <taxon>Myrtales</taxon>
        <taxon>Lythraceae</taxon>
        <taxon>Trapa</taxon>
    </lineage>
</organism>
<dbReference type="Pfam" id="PF03015">
    <property type="entry name" value="Sterile"/>
    <property type="match status" value="1"/>
</dbReference>
<sequence>MKLESPLQFLEDKTILVTGAAGFLAKIFVEKVLRVQPRVKKLFLLIRAEDDKSAKLRFQDEVISKELFRVLKEKLGAVKLNALISEKVVMVPGDITCEDLGVKDSFLIEQMWSQVDVVVNLAATTNFDERYDVALNVNTLGARHVMEFSKKCSNLAVLVHVSTAYVSGEREGLIHERPYRMGETLNGVSGLDIDAERRVVEERLEELRVEGASDKAITIAMKELGIERAKIYGWPNAYVFTKAMAEMTVGHLKGDMPVVTLRPTIVTSTFKEPFPGWAEGVRTVDSLALGYGTGRMTCFLGDLNGIVDLIPADMVVNSIVVAMAVHANQRSSGLYHMGSSVRNPIRYADLRDYAYHYFTVNPWVSKDGKPVRVGKMTVLKSMASFHRYMAIRYTFWLKGLEMANAVFCRSFQGTYSNLSRKIKFVMRLVELYRPYLFFKGLFDDSNTEKLRAAAMEGEVETDVFYFDPKCIDWEDYVMNTHIPGIVKYIFKRSN</sequence>
<comment type="similarity">
    <text evidence="1 4">Belongs to the fatty acyl-CoA reductase family.</text>
</comment>
<dbReference type="InterPro" id="IPR026055">
    <property type="entry name" value="FAR"/>
</dbReference>
<gene>
    <name evidence="7" type="ORF">SAY87_005460</name>
</gene>
<dbReference type="GO" id="GO:0102965">
    <property type="term" value="F:alcohol-forming long-chain fatty acyl-CoA reductase activity"/>
    <property type="evidence" value="ECO:0007669"/>
    <property type="project" value="UniProtKB-EC"/>
</dbReference>
<dbReference type="CDD" id="cd05236">
    <property type="entry name" value="FAR-N_SDR_e"/>
    <property type="match status" value="1"/>
</dbReference>
<evidence type="ECO:0000256" key="2">
    <source>
        <dbReference type="ARBA" id="ARBA00022516"/>
    </source>
</evidence>
<dbReference type="CDD" id="cd09071">
    <property type="entry name" value="FAR_C"/>
    <property type="match status" value="1"/>
</dbReference>
<evidence type="ECO:0000313" key="8">
    <source>
        <dbReference type="Proteomes" id="UP001345219"/>
    </source>
</evidence>
<name>A0AAN7KB07_9MYRT</name>
<keyword evidence="2 4" id="KW-0444">Lipid biosynthesis</keyword>
<dbReference type="Pfam" id="PF07993">
    <property type="entry name" value="NAD_binding_4"/>
    <property type="match status" value="1"/>
</dbReference>
<dbReference type="GO" id="GO:0010345">
    <property type="term" value="P:suberin biosynthetic process"/>
    <property type="evidence" value="ECO:0007669"/>
    <property type="project" value="TreeGrafter"/>
</dbReference>
<comment type="function">
    <text evidence="4">Catalyzes the reduction of fatty acyl-CoA to fatty alcohols.</text>
</comment>
<dbReference type="InterPro" id="IPR036291">
    <property type="entry name" value="NAD(P)-bd_dom_sf"/>
</dbReference>
<comment type="caution">
    <text evidence="7">The sequence shown here is derived from an EMBL/GenBank/DDBJ whole genome shotgun (WGS) entry which is preliminary data.</text>
</comment>
<evidence type="ECO:0000256" key="1">
    <source>
        <dbReference type="ARBA" id="ARBA00005928"/>
    </source>
</evidence>
<dbReference type="EMBL" id="JAXIOK010000010">
    <property type="protein sequence ID" value="KAK4760567.1"/>
    <property type="molecule type" value="Genomic_DNA"/>
</dbReference>
<dbReference type="Gene3D" id="3.40.50.720">
    <property type="entry name" value="NAD(P)-binding Rossmann-like Domain"/>
    <property type="match status" value="1"/>
</dbReference>
<feature type="domain" description="Thioester reductase (TE)" evidence="6">
    <location>
        <begin position="17"/>
        <end position="319"/>
    </location>
</feature>
<dbReference type="InterPro" id="IPR033640">
    <property type="entry name" value="FAR_C"/>
</dbReference>
<keyword evidence="8" id="KW-1185">Reference proteome</keyword>
<proteinExistence type="inferred from homology"/>
<dbReference type="GO" id="GO:0080019">
    <property type="term" value="F:alcohol-forming very long-chain fatty acyl-CoA reductase activity"/>
    <property type="evidence" value="ECO:0007669"/>
    <property type="project" value="InterPro"/>
</dbReference>
<evidence type="ECO:0000256" key="4">
    <source>
        <dbReference type="RuleBase" id="RU363097"/>
    </source>
</evidence>
<dbReference type="PANTHER" id="PTHR11011:SF99">
    <property type="entry name" value="FATTY ACYL-COA REDUCTASE 3"/>
    <property type="match status" value="1"/>
</dbReference>
<dbReference type="PANTHER" id="PTHR11011">
    <property type="entry name" value="MALE STERILITY PROTEIN 2-RELATED"/>
    <property type="match status" value="1"/>
</dbReference>
<evidence type="ECO:0000313" key="7">
    <source>
        <dbReference type="EMBL" id="KAK4760567.1"/>
    </source>
</evidence>
<dbReference type="GO" id="GO:0035336">
    <property type="term" value="P:long-chain fatty-acyl-CoA metabolic process"/>
    <property type="evidence" value="ECO:0007669"/>
    <property type="project" value="TreeGrafter"/>
</dbReference>
<evidence type="ECO:0000259" key="5">
    <source>
        <dbReference type="Pfam" id="PF03015"/>
    </source>
</evidence>
<dbReference type="Proteomes" id="UP001345219">
    <property type="component" value="Chromosome 5"/>
</dbReference>
<feature type="domain" description="Fatty acyl-CoA reductase C-terminal" evidence="5">
    <location>
        <begin position="407"/>
        <end position="491"/>
    </location>
</feature>
<dbReference type="InterPro" id="IPR013120">
    <property type="entry name" value="FAR_NAD-bd"/>
</dbReference>